<evidence type="ECO:0000313" key="1">
    <source>
        <dbReference type="EMBL" id="KAF9610815.1"/>
    </source>
</evidence>
<name>A0A835I393_9MAGN</name>
<proteinExistence type="predicted"/>
<comment type="caution">
    <text evidence="1">The sequence shown here is derived from an EMBL/GenBank/DDBJ whole genome shotgun (WGS) entry which is preliminary data.</text>
</comment>
<organism evidence="1 2">
    <name type="scientific">Coptis chinensis</name>
    <dbReference type="NCBI Taxonomy" id="261450"/>
    <lineage>
        <taxon>Eukaryota</taxon>
        <taxon>Viridiplantae</taxon>
        <taxon>Streptophyta</taxon>
        <taxon>Embryophyta</taxon>
        <taxon>Tracheophyta</taxon>
        <taxon>Spermatophyta</taxon>
        <taxon>Magnoliopsida</taxon>
        <taxon>Ranunculales</taxon>
        <taxon>Ranunculaceae</taxon>
        <taxon>Coptidoideae</taxon>
        <taxon>Coptis</taxon>
    </lineage>
</organism>
<gene>
    <name evidence="1" type="ORF">IFM89_025056</name>
</gene>
<protein>
    <submittedName>
        <fullName evidence="1">Uncharacterized protein</fullName>
    </submittedName>
</protein>
<reference evidence="1 2" key="1">
    <citation type="submission" date="2020-10" db="EMBL/GenBank/DDBJ databases">
        <title>The Coptis chinensis genome and diversification of protoberbering-type alkaloids.</title>
        <authorList>
            <person name="Wang B."/>
            <person name="Shu S."/>
            <person name="Song C."/>
            <person name="Liu Y."/>
        </authorList>
    </citation>
    <scope>NUCLEOTIDE SEQUENCE [LARGE SCALE GENOMIC DNA]</scope>
    <source>
        <strain evidence="1">HL-2020</strain>
        <tissue evidence="1">Leaf</tissue>
    </source>
</reference>
<dbReference type="AlphaFoldDB" id="A0A835I393"/>
<evidence type="ECO:0000313" key="2">
    <source>
        <dbReference type="Proteomes" id="UP000631114"/>
    </source>
</evidence>
<dbReference type="Proteomes" id="UP000631114">
    <property type="component" value="Unassembled WGS sequence"/>
</dbReference>
<accession>A0A835I393</accession>
<sequence>MGVVEKGVAKLYKNKQKRAVSVVPFGICSKCRLNTFKINNLNEVAQTSLLLVEFWEQTPQPPSPAEISEWFQLNGLHQEGAEK</sequence>
<keyword evidence="2" id="KW-1185">Reference proteome</keyword>
<dbReference type="EMBL" id="JADFTS010000004">
    <property type="protein sequence ID" value="KAF9610815.1"/>
    <property type="molecule type" value="Genomic_DNA"/>
</dbReference>